<dbReference type="InterPro" id="IPR045000">
    <property type="entry name" value="TR"/>
</dbReference>
<reference evidence="4 5" key="1">
    <citation type="journal article" date="2020" name="bioRxiv">
        <title>Sequence and annotation of 42 cannabis genomes reveals extensive copy number variation in cannabinoid synthesis and pathogen resistance genes.</title>
        <authorList>
            <person name="Mckernan K.J."/>
            <person name="Helbert Y."/>
            <person name="Kane L.T."/>
            <person name="Ebling H."/>
            <person name="Zhang L."/>
            <person name="Liu B."/>
            <person name="Eaton Z."/>
            <person name="Mclaughlin S."/>
            <person name="Kingan S."/>
            <person name="Baybayan P."/>
            <person name="Concepcion G."/>
            <person name="Jordan M."/>
            <person name="Riva A."/>
            <person name="Barbazuk W."/>
            <person name="Harkins T."/>
        </authorList>
    </citation>
    <scope>NUCLEOTIDE SEQUENCE [LARGE SCALE GENOMIC DNA]</scope>
    <source>
        <strain evidence="5">cv. Jamaican Lion 4</strain>
        <tissue evidence="4">Leaf</tissue>
    </source>
</reference>
<gene>
    <name evidence="4" type="ORF">F8388_024969</name>
</gene>
<evidence type="ECO:0000313" key="5">
    <source>
        <dbReference type="Proteomes" id="UP000525078"/>
    </source>
</evidence>
<dbReference type="PANTHER" id="PTHR42898:SF6">
    <property type="entry name" value="NADP-DEPENDENT MANNITOL DEHYDROGENASE"/>
    <property type="match status" value="1"/>
</dbReference>
<evidence type="ECO:0000313" key="4">
    <source>
        <dbReference type="EMBL" id="KAF4377478.1"/>
    </source>
</evidence>
<dbReference type="InterPro" id="IPR002347">
    <property type="entry name" value="SDR_fam"/>
</dbReference>
<dbReference type="Proteomes" id="UP000525078">
    <property type="component" value="Unassembled WGS sequence"/>
</dbReference>
<dbReference type="GO" id="GO:0016491">
    <property type="term" value="F:oxidoreductase activity"/>
    <property type="evidence" value="ECO:0007669"/>
    <property type="project" value="UniProtKB-KW"/>
</dbReference>
<evidence type="ECO:0000256" key="2">
    <source>
        <dbReference type="ARBA" id="ARBA00023002"/>
    </source>
</evidence>
<dbReference type="EMBL" id="JAATIP010000079">
    <property type="protein sequence ID" value="KAF4377478.1"/>
    <property type="molecule type" value="Genomic_DNA"/>
</dbReference>
<dbReference type="Gene3D" id="3.40.50.720">
    <property type="entry name" value="NAD(P)-binding Rossmann-like Domain"/>
    <property type="match status" value="1"/>
</dbReference>
<dbReference type="InterPro" id="IPR036291">
    <property type="entry name" value="NAD(P)-bd_dom_sf"/>
</dbReference>
<dbReference type="PRINTS" id="PR00081">
    <property type="entry name" value="GDHRDH"/>
</dbReference>
<dbReference type="AlphaFoldDB" id="A0A7J6G3P0"/>
<dbReference type="SUPFAM" id="SSF51735">
    <property type="entry name" value="NAD(P)-binding Rossmann-fold domains"/>
    <property type="match status" value="1"/>
</dbReference>
<keyword evidence="1" id="KW-0521">NADP</keyword>
<dbReference type="PANTHER" id="PTHR42898">
    <property type="entry name" value="TROPINONE REDUCTASE"/>
    <property type="match status" value="1"/>
</dbReference>
<protein>
    <recommendedName>
        <fullName evidence="6">Tropinone reductase I</fullName>
    </recommendedName>
</protein>
<sequence length="104" mass="11266">MAAVAESFSEKRWSLKGLTALVTGGTKGIGFAIVEELAGLGATVHTCSRTETELNERVEEWKSKGYEVTGSVCDLSVRAQREDLINTVSTIFYGKLNILVSLLL</sequence>
<name>A0A7J6G3P0_CANSA</name>
<proteinExistence type="inferred from homology"/>
<dbReference type="Pfam" id="PF00106">
    <property type="entry name" value="adh_short"/>
    <property type="match status" value="1"/>
</dbReference>
<organism evidence="4 5">
    <name type="scientific">Cannabis sativa</name>
    <name type="common">Hemp</name>
    <name type="synonym">Marijuana</name>
    <dbReference type="NCBI Taxonomy" id="3483"/>
    <lineage>
        <taxon>Eukaryota</taxon>
        <taxon>Viridiplantae</taxon>
        <taxon>Streptophyta</taxon>
        <taxon>Embryophyta</taxon>
        <taxon>Tracheophyta</taxon>
        <taxon>Spermatophyta</taxon>
        <taxon>Magnoliopsida</taxon>
        <taxon>eudicotyledons</taxon>
        <taxon>Gunneridae</taxon>
        <taxon>Pentapetalae</taxon>
        <taxon>rosids</taxon>
        <taxon>fabids</taxon>
        <taxon>Rosales</taxon>
        <taxon>Cannabaceae</taxon>
        <taxon>Cannabis</taxon>
    </lineage>
</organism>
<evidence type="ECO:0008006" key="6">
    <source>
        <dbReference type="Google" id="ProtNLM"/>
    </source>
</evidence>
<evidence type="ECO:0000256" key="1">
    <source>
        <dbReference type="ARBA" id="ARBA00022857"/>
    </source>
</evidence>
<comment type="caution">
    <text evidence="4">The sequence shown here is derived from an EMBL/GenBank/DDBJ whole genome shotgun (WGS) entry which is preliminary data.</text>
</comment>
<keyword evidence="2" id="KW-0560">Oxidoreductase</keyword>
<accession>A0A7J6G3P0</accession>
<evidence type="ECO:0000256" key="3">
    <source>
        <dbReference type="ARBA" id="ARBA00025714"/>
    </source>
</evidence>
<comment type="similarity">
    <text evidence="3">Belongs to the short-chain dehydrogenases/reductases (SDR) family. SDR65C subfamily.</text>
</comment>